<evidence type="ECO:0000313" key="2">
    <source>
        <dbReference type="Proteomes" id="UP000593828"/>
    </source>
</evidence>
<dbReference type="KEGG" id="vg:65128762"/>
<proteinExistence type="predicted"/>
<reference evidence="1 2" key="1">
    <citation type="submission" date="2020-07" db="EMBL/GenBank/DDBJ databases">
        <title>Taxonomic proposal: Crassvirales, a new order of highly abundant and diverse bacterial viruses.</title>
        <authorList>
            <person name="Shkoporov A.N."/>
            <person name="Stockdale S.R."/>
            <person name="Guerin E."/>
            <person name="Ross R.P."/>
            <person name="Hill C."/>
        </authorList>
    </citation>
    <scope>NUCLEOTIDE SEQUENCE [LARGE SCALE GENOMIC DNA]</scope>
</reference>
<dbReference type="EMBL" id="MT774378">
    <property type="protein sequence ID" value="QOR58292.1"/>
    <property type="molecule type" value="Genomic_DNA"/>
</dbReference>
<organism evidence="1 2">
    <name type="scientific">uncultured phage cr106_1</name>
    <dbReference type="NCBI Taxonomy" id="2772062"/>
    <lineage>
        <taxon>Viruses</taxon>
        <taxon>Duplodnaviria</taxon>
        <taxon>Heunggongvirae</taxon>
        <taxon>Uroviricota</taxon>
        <taxon>Caudoviricetes</taxon>
        <taxon>Crassvirales</taxon>
        <taxon>Steigviridae</taxon>
        <taxon>Asinivirinae</taxon>
        <taxon>Mahstovirus</taxon>
        <taxon>Mahstovirus faecalis</taxon>
    </lineage>
</organism>
<protein>
    <submittedName>
        <fullName evidence="1">Uncharacterized protein</fullName>
    </submittedName>
</protein>
<evidence type="ECO:0000313" key="1">
    <source>
        <dbReference type="EMBL" id="QOR58292.1"/>
    </source>
</evidence>
<name>A0A7M1RWP8_9CAUD</name>
<keyword evidence="2" id="KW-1185">Reference proteome</keyword>
<accession>A0A7M1RWP8</accession>
<sequence>MGQLTLKDVRNIMLSRLQEMEEKEASMTKEEKLLRDKKRQESIKGCESNHDSDRYVYINGREYIDHGW</sequence>
<dbReference type="Proteomes" id="UP000593828">
    <property type="component" value="Segment"/>
</dbReference>
<dbReference type="RefSeq" id="YP_010110450.1">
    <property type="nucleotide sequence ID" value="NC_055871.1"/>
</dbReference>
<dbReference type="GeneID" id="65128762"/>